<dbReference type="EC" id="1.9.3.1" evidence="6"/>
<dbReference type="Gene3D" id="2.60.40.420">
    <property type="entry name" value="Cupredoxins - blue copper proteins"/>
    <property type="match status" value="1"/>
</dbReference>
<name>A0A143PIJ4_LUTPR</name>
<evidence type="ECO:0000259" key="5">
    <source>
        <dbReference type="Pfam" id="PF13473"/>
    </source>
</evidence>
<dbReference type="GO" id="GO:0030313">
    <property type="term" value="C:cell envelope"/>
    <property type="evidence" value="ECO:0007669"/>
    <property type="project" value="UniProtKB-SubCell"/>
</dbReference>
<dbReference type="AlphaFoldDB" id="A0A143PIJ4"/>
<dbReference type="STRING" id="1855912.LuPra_01577"/>
<evidence type="ECO:0000256" key="3">
    <source>
        <dbReference type="ARBA" id="ARBA00023008"/>
    </source>
</evidence>
<accession>A0A143PIJ4</accession>
<dbReference type="EMBL" id="CP015136">
    <property type="protein sequence ID" value="AMY08377.1"/>
    <property type="molecule type" value="Genomic_DNA"/>
</dbReference>
<protein>
    <submittedName>
        <fullName evidence="6">Cytochrome c oxidase subunit 2</fullName>
        <ecNumber evidence="6">1.9.3.1</ecNumber>
    </submittedName>
</protein>
<feature type="signal peptide" evidence="4">
    <location>
        <begin position="1"/>
        <end position="20"/>
    </location>
</feature>
<dbReference type="SUPFAM" id="SSF49503">
    <property type="entry name" value="Cupredoxins"/>
    <property type="match status" value="1"/>
</dbReference>
<keyword evidence="6" id="KW-0560">Oxidoreductase</keyword>
<comment type="subcellular location">
    <subcellularLocation>
        <location evidence="1">Cell envelope</location>
    </subcellularLocation>
</comment>
<dbReference type="GO" id="GO:0016491">
    <property type="term" value="F:oxidoreductase activity"/>
    <property type="evidence" value="ECO:0007669"/>
    <property type="project" value="UniProtKB-KW"/>
</dbReference>
<sequence precursor="true">MAPLRYVYVLCLAVISMGQAAPAPPPGQPPPGAPTRRIVRISAERFVFFPSRITILAGEEVEFRIKSDDTSHGFRVVGGDVNIAIPKRGKGEATVVVRLQDTGRYRFECSRMCGAGHNFMRGELIVREADGRSTP</sequence>
<proteinExistence type="predicted"/>
<reference evidence="6 7" key="1">
    <citation type="journal article" date="2016" name="Genome Announc.">
        <title>First Complete Genome Sequence of a Subdivision 6 Acidobacterium Strain.</title>
        <authorList>
            <person name="Huang S."/>
            <person name="Vieira S."/>
            <person name="Bunk B."/>
            <person name="Riedel T."/>
            <person name="Sproer C."/>
            <person name="Overmann J."/>
        </authorList>
    </citation>
    <scope>NUCLEOTIDE SEQUENCE [LARGE SCALE GENOMIC DNA]</scope>
    <source>
        <strain evidence="7">DSM 100886 HEG_-6_39</strain>
    </source>
</reference>
<keyword evidence="7" id="KW-1185">Reference proteome</keyword>
<dbReference type="Pfam" id="PF13473">
    <property type="entry name" value="Cupredoxin_1"/>
    <property type="match status" value="1"/>
</dbReference>
<evidence type="ECO:0000256" key="4">
    <source>
        <dbReference type="SAM" id="SignalP"/>
    </source>
</evidence>
<dbReference type="InterPro" id="IPR028096">
    <property type="entry name" value="EfeO_Cupredoxin"/>
</dbReference>
<dbReference type="InterPro" id="IPR008972">
    <property type="entry name" value="Cupredoxin"/>
</dbReference>
<dbReference type="PANTHER" id="PTHR42838">
    <property type="entry name" value="CYTOCHROME C OXIDASE SUBUNIT II"/>
    <property type="match status" value="1"/>
</dbReference>
<dbReference type="RefSeq" id="WP_110170231.1">
    <property type="nucleotide sequence ID" value="NZ_CP015136.1"/>
</dbReference>
<dbReference type="InterPro" id="IPR051403">
    <property type="entry name" value="NosZ/Cyto_c_oxidase_sub2"/>
</dbReference>
<dbReference type="Proteomes" id="UP000076079">
    <property type="component" value="Chromosome"/>
</dbReference>
<reference evidence="7" key="2">
    <citation type="submission" date="2016-04" db="EMBL/GenBank/DDBJ databases">
        <title>First Complete Genome Sequence of a Subdivision 6 Acidobacterium.</title>
        <authorList>
            <person name="Huang S."/>
            <person name="Vieira S."/>
            <person name="Bunk B."/>
            <person name="Riedel T."/>
            <person name="Sproeer C."/>
            <person name="Overmann J."/>
        </authorList>
    </citation>
    <scope>NUCLEOTIDE SEQUENCE [LARGE SCALE GENOMIC DNA]</scope>
    <source>
        <strain evidence="7">DSM 100886 HEG_-6_39</strain>
    </source>
</reference>
<evidence type="ECO:0000313" key="6">
    <source>
        <dbReference type="EMBL" id="AMY08377.1"/>
    </source>
</evidence>
<keyword evidence="3" id="KW-0186">Copper</keyword>
<evidence type="ECO:0000256" key="1">
    <source>
        <dbReference type="ARBA" id="ARBA00004196"/>
    </source>
</evidence>
<keyword evidence="4" id="KW-0732">Signal</keyword>
<evidence type="ECO:0000313" key="7">
    <source>
        <dbReference type="Proteomes" id="UP000076079"/>
    </source>
</evidence>
<gene>
    <name evidence="6" type="primary">cbaB_2</name>
    <name evidence="6" type="ORF">LuPra_01577</name>
</gene>
<evidence type="ECO:0000256" key="2">
    <source>
        <dbReference type="ARBA" id="ARBA00022723"/>
    </source>
</evidence>
<dbReference type="OrthoDB" id="279535at2"/>
<dbReference type="KEGG" id="abac:LuPra_01577"/>
<feature type="chain" id="PRO_5007511401" evidence="4">
    <location>
        <begin position="21"/>
        <end position="135"/>
    </location>
</feature>
<keyword evidence="2" id="KW-0479">Metal-binding</keyword>
<dbReference type="PANTHER" id="PTHR42838:SF2">
    <property type="entry name" value="NITROUS-OXIDE REDUCTASE"/>
    <property type="match status" value="1"/>
</dbReference>
<feature type="domain" description="EfeO-type cupredoxin-like" evidence="5">
    <location>
        <begin position="24"/>
        <end position="126"/>
    </location>
</feature>
<organism evidence="6 7">
    <name type="scientific">Luteitalea pratensis</name>
    <dbReference type="NCBI Taxonomy" id="1855912"/>
    <lineage>
        <taxon>Bacteria</taxon>
        <taxon>Pseudomonadati</taxon>
        <taxon>Acidobacteriota</taxon>
        <taxon>Vicinamibacteria</taxon>
        <taxon>Vicinamibacterales</taxon>
        <taxon>Vicinamibacteraceae</taxon>
        <taxon>Luteitalea</taxon>
    </lineage>
</organism>
<dbReference type="GO" id="GO:0046872">
    <property type="term" value="F:metal ion binding"/>
    <property type="evidence" value="ECO:0007669"/>
    <property type="project" value="UniProtKB-KW"/>
</dbReference>